<evidence type="ECO:0000256" key="7">
    <source>
        <dbReference type="ARBA" id="ARBA00013152"/>
    </source>
</evidence>
<feature type="binding site" evidence="18">
    <location>
        <position position="188"/>
    </location>
    <ligand>
        <name>Mg(2+)</name>
        <dbReference type="ChEBI" id="CHEBI:18420"/>
    </ligand>
</feature>
<dbReference type="InterPro" id="IPR005475">
    <property type="entry name" value="Transketolase-like_Pyr-bd"/>
</dbReference>
<feature type="active site" description="Proton donor" evidence="15">
    <location>
        <position position="405"/>
    </location>
</feature>
<dbReference type="InterPro" id="IPR005474">
    <property type="entry name" value="Transketolase_N"/>
</dbReference>
<dbReference type="GO" id="GO:0005829">
    <property type="term" value="C:cytosol"/>
    <property type="evidence" value="ECO:0007669"/>
    <property type="project" value="TreeGrafter"/>
</dbReference>
<dbReference type="GO" id="GO:0000287">
    <property type="term" value="F:magnesium ion binding"/>
    <property type="evidence" value="ECO:0007669"/>
    <property type="project" value="UniProtKB-ARBA"/>
</dbReference>
<dbReference type="OrthoDB" id="8732661at2"/>
<reference evidence="21 22" key="1">
    <citation type="submission" date="2015-01" db="EMBL/GenBank/DDBJ databases">
        <title>Draft genome of the acidophilic iron oxidizer Acidithrix ferrooxidans strain Py-F3.</title>
        <authorList>
            <person name="Poehlein A."/>
            <person name="Eisen S."/>
            <person name="Schloemann M."/>
            <person name="Johnson B.D."/>
            <person name="Daniel R."/>
            <person name="Muehling M."/>
        </authorList>
    </citation>
    <scope>NUCLEOTIDE SEQUENCE [LARGE SCALE GENOMIC DNA]</scope>
    <source>
        <strain evidence="21 22">Py-F3</strain>
    </source>
</reference>
<dbReference type="AlphaFoldDB" id="A0A0D8HKY3"/>
<dbReference type="Gene3D" id="3.40.190.90">
    <property type="match status" value="1"/>
</dbReference>
<evidence type="ECO:0000256" key="14">
    <source>
        <dbReference type="NCBIfam" id="TIGR00232"/>
    </source>
</evidence>
<feature type="binding site" evidence="18">
    <location>
        <position position="158"/>
    </location>
    <ligand>
        <name>Mg(2+)</name>
        <dbReference type="ChEBI" id="CHEBI:18420"/>
    </ligand>
</feature>
<evidence type="ECO:0000256" key="15">
    <source>
        <dbReference type="PIRSR" id="PIRSR605478-1"/>
    </source>
</evidence>
<feature type="binding site" evidence="17">
    <location>
        <position position="68"/>
    </location>
    <ligand>
        <name>thiamine diphosphate</name>
        <dbReference type="ChEBI" id="CHEBI:58937"/>
    </ligand>
</feature>
<feature type="domain" description="Transketolase-like pyrimidine-binding" evidence="20">
    <location>
        <begin position="349"/>
        <end position="519"/>
    </location>
</feature>
<evidence type="ECO:0000256" key="10">
    <source>
        <dbReference type="ARBA" id="ARBA00022837"/>
    </source>
</evidence>
<dbReference type="PANTHER" id="PTHR43522:SF2">
    <property type="entry name" value="TRANSKETOLASE 1-RELATED"/>
    <property type="match status" value="1"/>
</dbReference>
<dbReference type="NCBIfam" id="TIGR00232">
    <property type="entry name" value="tktlase_bact"/>
    <property type="match status" value="1"/>
</dbReference>
<evidence type="ECO:0000256" key="8">
    <source>
        <dbReference type="ARBA" id="ARBA00022679"/>
    </source>
</evidence>
<feature type="binding site" evidence="17">
    <location>
        <position position="264"/>
    </location>
    <ligand>
        <name>thiamine diphosphate</name>
        <dbReference type="ChEBI" id="CHEBI:58937"/>
    </ligand>
</feature>
<dbReference type="PATRIC" id="fig|1280514.3.peg.1015"/>
<comment type="cofactor">
    <cofactor evidence="1">
        <name>Ca(2+)</name>
        <dbReference type="ChEBI" id="CHEBI:29108"/>
    </cofactor>
</comment>
<dbReference type="CDD" id="cd02012">
    <property type="entry name" value="TPP_TK"/>
    <property type="match status" value="1"/>
</dbReference>
<feature type="binding site" evidence="16">
    <location>
        <position position="455"/>
    </location>
    <ligand>
        <name>substrate</name>
    </ligand>
</feature>
<keyword evidence="10" id="KW-0106">Calcium</keyword>
<dbReference type="EMBL" id="JXYS01000018">
    <property type="protein sequence ID" value="KJF18377.1"/>
    <property type="molecule type" value="Genomic_DNA"/>
</dbReference>
<evidence type="ECO:0000256" key="3">
    <source>
        <dbReference type="ARBA" id="ARBA00001941"/>
    </source>
</evidence>
<dbReference type="GO" id="GO:0042132">
    <property type="term" value="F:fructose 1,6-bisphosphate 1-phosphatase activity"/>
    <property type="evidence" value="ECO:0007669"/>
    <property type="project" value="InterPro"/>
</dbReference>
<dbReference type="CDD" id="cd07033">
    <property type="entry name" value="TPP_PYR_DXS_TK_like"/>
    <property type="match status" value="1"/>
</dbReference>
<evidence type="ECO:0000256" key="5">
    <source>
        <dbReference type="ARBA" id="ARBA00007131"/>
    </source>
</evidence>
<dbReference type="InterPro" id="IPR055152">
    <property type="entry name" value="Transketolase-like_C_2"/>
</dbReference>
<feature type="binding site" evidence="17">
    <location>
        <position position="431"/>
    </location>
    <ligand>
        <name>thiamine diphosphate</name>
        <dbReference type="ChEBI" id="CHEBI:58937"/>
    </ligand>
</feature>
<keyword evidence="8 21" id="KW-0808">Transferase</keyword>
<evidence type="ECO:0000256" key="17">
    <source>
        <dbReference type="PIRSR" id="PIRSR605478-3"/>
    </source>
</evidence>
<feature type="binding site" evidence="17">
    <location>
        <position position="188"/>
    </location>
    <ligand>
        <name>thiamine diphosphate</name>
        <dbReference type="ChEBI" id="CHEBI:58937"/>
    </ligand>
</feature>
<accession>A0A0D8HKY3</accession>
<dbReference type="SUPFAM" id="SSF56655">
    <property type="entry name" value="Carbohydrate phosphatase"/>
    <property type="match status" value="1"/>
</dbReference>
<evidence type="ECO:0000256" key="11">
    <source>
        <dbReference type="ARBA" id="ARBA00022842"/>
    </source>
</evidence>
<evidence type="ECO:0000313" key="22">
    <source>
        <dbReference type="Proteomes" id="UP000032360"/>
    </source>
</evidence>
<feature type="binding site" evidence="17">
    <location>
        <position position="159"/>
    </location>
    <ligand>
        <name>thiamine diphosphate</name>
        <dbReference type="ChEBI" id="CHEBI:58937"/>
    </ligand>
</feature>
<evidence type="ECO:0000256" key="2">
    <source>
        <dbReference type="ARBA" id="ARBA00001936"/>
    </source>
</evidence>
<feature type="binding site" evidence="16">
    <location>
        <position position="514"/>
    </location>
    <ligand>
        <name>substrate</name>
    </ligand>
</feature>
<feature type="binding site" evidence="18">
    <location>
        <position position="190"/>
    </location>
    <ligand>
        <name>Mg(2+)</name>
        <dbReference type="ChEBI" id="CHEBI:18420"/>
    </ligand>
</feature>
<comment type="catalytic activity">
    <reaction evidence="13">
        <text>D-sedoheptulose 7-phosphate + D-glyceraldehyde 3-phosphate = aldehydo-D-ribose 5-phosphate + D-xylulose 5-phosphate</text>
        <dbReference type="Rhea" id="RHEA:10508"/>
        <dbReference type="ChEBI" id="CHEBI:57483"/>
        <dbReference type="ChEBI" id="CHEBI:57737"/>
        <dbReference type="ChEBI" id="CHEBI:58273"/>
        <dbReference type="ChEBI" id="CHEBI:59776"/>
        <dbReference type="EC" id="2.2.1.1"/>
    </reaction>
</comment>
<organism evidence="21 22">
    <name type="scientific">Acidithrix ferrooxidans</name>
    <dbReference type="NCBI Taxonomy" id="1280514"/>
    <lineage>
        <taxon>Bacteria</taxon>
        <taxon>Bacillati</taxon>
        <taxon>Actinomycetota</taxon>
        <taxon>Acidimicrobiia</taxon>
        <taxon>Acidimicrobiales</taxon>
        <taxon>Acidimicrobiaceae</taxon>
        <taxon>Acidithrix</taxon>
    </lineage>
</organism>
<evidence type="ECO:0000256" key="4">
    <source>
        <dbReference type="ARBA" id="ARBA00002931"/>
    </source>
</evidence>
<feature type="binding site" evidence="16">
    <location>
        <position position="264"/>
    </location>
    <ligand>
        <name>substrate</name>
    </ligand>
</feature>
<dbReference type="Proteomes" id="UP000032360">
    <property type="component" value="Unassembled WGS sequence"/>
</dbReference>
<keyword evidence="11 18" id="KW-0460">Magnesium</keyword>
<dbReference type="Pfam" id="PF03320">
    <property type="entry name" value="FBPase_glpX"/>
    <property type="match status" value="1"/>
</dbReference>
<dbReference type="InterPro" id="IPR029061">
    <property type="entry name" value="THDP-binding"/>
</dbReference>
<comment type="caution">
    <text evidence="21">The sequence shown here is derived from an EMBL/GenBank/DDBJ whole genome shotgun (WGS) entry which is preliminary data.</text>
</comment>
<feature type="binding site" evidence="16">
    <location>
        <position position="28"/>
    </location>
    <ligand>
        <name>substrate</name>
    </ligand>
</feature>
<dbReference type="Gene3D" id="3.30.540.10">
    <property type="entry name" value="Fructose-1,6-Bisphosphatase, subunit A, domain 1"/>
    <property type="match status" value="1"/>
</dbReference>
<feature type="binding site" evidence="16">
    <location>
        <position position="463"/>
    </location>
    <ligand>
        <name>substrate</name>
    </ligand>
</feature>
<dbReference type="GO" id="GO:0004802">
    <property type="term" value="F:transketolase activity"/>
    <property type="evidence" value="ECO:0007669"/>
    <property type="project" value="UniProtKB-UniRule"/>
</dbReference>
<evidence type="ECO:0000256" key="9">
    <source>
        <dbReference type="ARBA" id="ARBA00022723"/>
    </source>
</evidence>
<evidence type="ECO:0000256" key="18">
    <source>
        <dbReference type="PIRSR" id="PIRSR605478-4"/>
    </source>
</evidence>
<dbReference type="SUPFAM" id="SSF52922">
    <property type="entry name" value="TK C-terminal domain-like"/>
    <property type="match status" value="1"/>
</dbReference>
<dbReference type="PANTHER" id="PTHR43522">
    <property type="entry name" value="TRANSKETOLASE"/>
    <property type="match status" value="1"/>
</dbReference>
<evidence type="ECO:0000256" key="16">
    <source>
        <dbReference type="PIRSR" id="PIRSR605478-2"/>
    </source>
</evidence>
<dbReference type="GO" id="GO:0006094">
    <property type="term" value="P:gluconeogenesis"/>
    <property type="evidence" value="ECO:0007669"/>
    <property type="project" value="UniProtKB-UniPathway"/>
</dbReference>
<keyword evidence="12 17" id="KW-0786">Thiamine pyrophosphate</keyword>
<dbReference type="GO" id="GO:0006098">
    <property type="term" value="P:pentose-phosphate shunt"/>
    <property type="evidence" value="ECO:0007669"/>
    <property type="project" value="TreeGrafter"/>
</dbReference>
<evidence type="ECO:0000256" key="19">
    <source>
        <dbReference type="PIRSR" id="PIRSR605478-5"/>
    </source>
</evidence>
<protein>
    <recommendedName>
        <fullName evidence="7 14">Transketolase</fullName>
        <ecNumber evidence="7 14">2.2.1.1</ecNumber>
    </recommendedName>
</protein>
<comment type="cofactor">
    <cofactor evidence="17">
        <name>thiamine diphosphate</name>
        <dbReference type="ChEBI" id="CHEBI:58937"/>
    </cofactor>
    <text evidence="17">Binds 1 thiamine pyrophosphate per subunit. During the reaction, the substrate forms a covalent intermediate with the cofactor.</text>
</comment>
<dbReference type="Pfam" id="PF00456">
    <property type="entry name" value="Transketolase_N"/>
    <property type="match status" value="1"/>
</dbReference>
<dbReference type="SMART" id="SM00861">
    <property type="entry name" value="Transket_pyr"/>
    <property type="match status" value="1"/>
</dbReference>
<dbReference type="Gene3D" id="3.40.50.920">
    <property type="match status" value="1"/>
</dbReference>
<dbReference type="InterPro" id="IPR005478">
    <property type="entry name" value="Transketolase_bac-like"/>
</dbReference>
<comment type="similarity">
    <text evidence="5">Belongs to the transketolase family.</text>
</comment>
<dbReference type="InterPro" id="IPR049557">
    <property type="entry name" value="Transketolase_CS"/>
</dbReference>
<dbReference type="Pfam" id="PF22613">
    <property type="entry name" value="Transketolase_C_1"/>
    <property type="match status" value="1"/>
</dbReference>
<comment type="function">
    <text evidence="4">Catalyzes the transfer of a two-carbon ketol group from a ketose donor to an aldose acceptor, via a covalent intermediate with the cofactor thiamine pyrophosphate.</text>
</comment>
<evidence type="ECO:0000259" key="20">
    <source>
        <dbReference type="SMART" id="SM00861"/>
    </source>
</evidence>
<feature type="site" description="Important for catalytic activity" evidence="19">
    <location>
        <position position="264"/>
    </location>
</feature>
<dbReference type="RefSeq" id="WP_082058456.1">
    <property type="nucleotide sequence ID" value="NZ_JXYS01000018.1"/>
</dbReference>
<comment type="subunit">
    <text evidence="6">Homodimer.</text>
</comment>
<dbReference type="PROSITE" id="PS00802">
    <property type="entry name" value="TRANSKETOLASE_2"/>
    <property type="match status" value="1"/>
</dbReference>
<proteinExistence type="inferred from homology"/>
<dbReference type="Gene3D" id="3.40.50.970">
    <property type="match status" value="2"/>
</dbReference>
<dbReference type="Pfam" id="PF02779">
    <property type="entry name" value="Transket_pyr"/>
    <property type="match status" value="1"/>
</dbReference>
<dbReference type="PROSITE" id="PS00801">
    <property type="entry name" value="TRANSKETOLASE_1"/>
    <property type="match status" value="1"/>
</dbReference>
<dbReference type="EC" id="2.2.1.1" evidence="7 14"/>
<dbReference type="InterPro" id="IPR004464">
    <property type="entry name" value="FBPase_class-2/SBPase"/>
</dbReference>
<evidence type="ECO:0000313" key="21">
    <source>
        <dbReference type="EMBL" id="KJF18377.1"/>
    </source>
</evidence>
<evidence type="ECO:0000256" key="6">
    <source>
        <dbReference type="ARBA" id="ARBA00011738"/>
    </source>
</evidence>
<keyword evidence="9 18" id="KW-0479">Metal-binding</keyword>
<comment type="cofactor">
    <cofactor evidence="18">
        <name>Mg(2+)</name>
        <dbReference type="ChEBI" id="CHEBI:18420"/>
    </cofactor>
    <text evidence="18">Binds 1 Mg(2+) ion per subunit. Can also utilize other divalent metal cations, such as Ca(2+), Mn(2+) and Co(2+).</text>
</comment>
<comment type="cofactor">
    <cofactor evidence="2">
        <name>Mn(2+)</name>
        <dbReference type="ChEBI" id="CHEBI:29035"/>
    </cofactor>
</comment>
<feature type="binding site" evidence="16">
    <location>
        <position position="467"/>
    </location>
    <ligand>
        <name>substrate</name>
    </ligand>
</feature>
<feature type="binding site" evidence="16">
    <location>
        <position position="352"/>
    </location>
    <ligand>
        <name>substrate</name>
    </ligand>
</feature>
<dbReference type="InterPro" id="IPR009014">
    <property type="entry name" value="Transketo_C/PFOR_II"/>
</dbReference>
<dbReference type="InterPro" id="IPR020826">
    <property type="entry name" value="Transketolase_BS"/>
</dbReference>
<feature type="site" description="Important for catalytic activity" evidence="19">
    <location>
        <position position="28"/>
    </location>
</feature>
<dbReference type="FunFam" id="3.40.50.970:FF:000045">
    <property type="entry name" value="Transketolase"/>
    <property type="match status" value="1"/>
</dbReference>
<evidence type="ECO:0000256" key="13">
    <source>
        <dbReference type="ARBA" id="ARBA00049473"/>
    </source>
</evidence>
<comment type="cofactor">
    <cofactor evidence="3">
        <name>Co(2+)</name>
        <dbReference type="ChEBI" id="CHEBI:48828"/>
    </cofactor>
</comment>
<feature type="binding site" evidence="16">
    <location>
        <position position="379"/>
    </location>
    <ligand>
        <name>substrate</name>
    </ligand>
</feature>
<name>A0A0D8HKY3_9ACTN</name>
<keyword evidence="22" id="KW-1185">Reference proteome</keyword>
<evidence type="ECO:0000256" key="1">
    <source>
        <dbReference type="ARBA" id="ARBA00001913"/>
    </source>
</evidence>
<evidence type="ECO:0000256" key="12">
    <source>
        <dbReference type="ARBA" id="ARBA00023052"/>
    </source>
</evidence>
<dbReference type="InterPro" id="IPR033247">
    <property type="entry name" value="Transketolase_fam"/>
</dbReference>
<dbReference type="STRING" id="1280514.AXFE_07650"/>
<sequence>MTNDNDQLCVTALRMLSIDQVEHANSGHPGLPLGLAPAAYTLFSRVLKHAPSDPTWADRDRFVLSAGHGSALVYSLLHLFGYGLEVQDLQGFRQLGSKTPGHPEYHHTTGVEMTTGPLGQGISSAVGMALAEAMMASRVDAAGAKGVIDHHTYVFASDGDLMEGISHEAGSLAGHLGLNKLIVLFDSNNITITGDATLSCTDNIRGRFESYGWNTILVEDHEDLDLIESAFNKARENTGGPTLIELRTVIGYGAPTKAGKSSVHGSALGAKEIAGTKEFYKWTYPPFEVPQAIYDHARSSVQKGEKLAAAWRERYKELSNEVRQIISPVVPSPGEIAGSIKPFSPDKALATRISSKEVLIQLSEALPFLIGGSADLAESTGTNLGLDFVSSSNYLGREINFGIREHGMAALLNGIALHGGFVAYGSTFLVFSDYCRPSVRLAAIMGLGVNFVFTHDSIAVGEDGPTHEPVEHLAALRAIPNLRVMRPADANETAAAWATSIGDPSMPSVLVLSRQGLPTVTTHGDPAWVKDSGMQIISDPQDARGVIISSGSEVVIALEAAEILKQNDGISVRVVSVMWRERFLDVYRGRIEALTSGLPTLVVEAGIPLGWEPVVASEADIIAMHSYGASGKGSEVQAHFGFSGEKVAQSFRETLSRIESTKKDSHDLEYLNANLVLERNIVLACVDAAKASFSKVGRGDRNSADSLAVGAMRRALNKAPIALEVVIGEGEKDEAPMLYRGERLGSGAGPTFDIAVDPLEGTNYVAKGQPGAVSVIAAAPRGTFKYLPGYYMDKMVVGSRAKGALTLSNSIESNVEALAKVLDKSIGEIEIVVLDKPRHKELISRIRKIGARVREIPDGDVMGAFEVLVGHIDALFGIGGAPEGIIMAAMTKALGGEFQGQLTPQSDAERAQIISFDASIIDNVFDQDALILAEPVVAITSVTGAGVLEPVTYRDGSLYISSALIRNGSYSVVSQFA</sequence>
<gene>
    <name evidence="21" type="primary">tkt1</name>
    <name evidence="21" type="ORF">AXFE_07650</name>
</gene>
<dbReference type="FunFam" id="3.40.50.970:FF:000004">
    <property type="entry name" value="Transketolase"/>
    <property type="match status" value="1"/>
</dbReference>
<feature type="binding site" evidence="17">
    <location>
        <begin position="116"/>
        <end position="118"/>
    </location>
    <ligand>
        <name>thiamine diphosphate</name>
        <dbReference type="ChEBI" id="CHEBI:58937"/>
    </ligand>
</feature>
<dbReference type="GO" id="GO:0006071">
    <property type="term" value="P:glycerol metabolic process"/>
    <property type="evidence" value="ECO:0007669"/>
    <property type="project" value="InterPro"/>
</dbReference>
<dbReference type="UniPathway" id="UPA00138"/>
<dbReference type="SUPFAM" id="SSF52518">
    <property type="entry name" value="Thiamin diphosphate-binding fold (THDP-binding)"/>
    <property type="match status" value="2"/>
</dbReference>